<dbReference type="Gene3D" id="1.10.20.10">
    <property type="entry name" value="Histone, subunit A"/>
    <property type="match status" value="1"/>
</dbReference>
<sequence>MEDSFNFSLLRIPIAQVLKASGFDKCKPSHLAILTDLSLHFMNELTQEAIKCSQVRIQSNSPEVQDVMQAMINIGFIKAQNPHLIHDAYFKENEQYNTKSIISFRDWFQRSYNFATAALKLNQVPQSLINALIEKRRLDVDDGGANAGTGTGESAVEKRKRKHKERQEFYNQLKLNDDEQKQAEEHHRKQEEKEEEEEEAAAKQQQQQQQQQHQQQVGATSLSGGVDGDGANEESKKKKRKMTWLNYLLEKDLKLGHDLKFLNANEFILDEFLKFQDDKDLHPAETTKADLDEVVAESEKNDYIVSEIPKPRDFEFEYESGAVGGASGGGVFFGKEKMRDAADVNADLWKSEENLKAFLPYNVKYPEELLSDELDVVVEGGGAGESSPQPLPDELFAEPGDVISGDLIMGES</sequence>
<feature type="compositionally biased region" description="Low complexity" evidence="5">
    <location>
        <begin position="202"/>
        <end position="216"/>
    </location>
</feature>
<proteinExistence type="predicted"/>
<dbReference type="RefSeq" id="XP_066827746.1">
    <property type="nucleotide sequence ID" value="XM_066976769.1"/>
</dbReference>
<evidence type="ECO:0000313" key="8">
    <source>
        <dbReference type="Proteomes" id="UP001497383"/>
    </source>
</evidence>
<accession>A0ABP0ZEI8</accession>
<dbReference type="Proteomes" id="UP001497383">
    <property type="component" value="Chromosome 1"/>
</dbReference>
<dbReference type="Pfam" id="PF07524">
    <property type="entry name" value="Bromo_TP"/>
    <property type="match status" value="1"/>
</dbReference>
<organism evidence="7 8">
    <name type="scientific">Lodderomyces beijingensis</name>
    <dbReference type="NCBI Taxonomy" id="1775926"/>
    <lineage>
        <taxon>Eukaryota</taxon>
        <taxon>Fungi</taxon>
        <taxon>Dikarya</taxon>
        <taxon>Ascomycota</taxon>
        <taxon>Saccharomycotina</taxon>
        <taxon>Pichiomycetes</taxon>
        <taxon>Debaryomycetaceae</taxon>
        <taxon>Candida/Lodderomyces clade</taxon>
        <taxon>Lodderomyces</taxon>
    </lineage>
</organism>
<feature type="region of interest" description="Disordered" evidence="5">
    <location>
        <begin position="141"/>
        <end position="237"/>
    </location>
</feature>
<feature type="compositionally biased region" description="Basic and acidic residues" evidence="5">
    <location>
        <begin position="175"/>
        <end position="192"/>
    </location>
</feature>
<evidence type="ECO:0000259" key="6">
    <source>
        <dbReference type="SMART" id="SM00576"/>
    </source>
</evidence>
<dbReference type="GeneID" id="92206004"/>
<dbReference type="InterPro" id="IPR009072">
    <property type="entry name" value="Histone-fold"/>
</dbReference>
<evidence type="ECO:0000313" key="7">
    <source>
        <dbReference type="EMBL" id="CAK9436250.1"/>
    </source>
</evidence>
<keyword evidence="3" id="KW-0804">Transcription</keyword>
<dbReference type="SMART" id="SM00576">
    <property type="entry name" value="BTP"/>
    <property type="match status" value="1"/>
</dbReference>
<dbReference type="EMBL" id="OZ022405">
    <property type="protein sequence ID" value="CAK9436250.1"/>
    <property type="molecule type" value="Genomic_DNA"/>
</dbReference>
<comment type="subcellular location">
    <subcellularLocation>
        <location evidence="1">Nucleus</location>
    </subcellularLocation>
</comment>
<keyword evidence="8" id="KW-1185">Reference proteome</keyword>
<evidence type="ECO:0000256" key="5">
    <source>
        <dbReference type="SAM" id="MobiDB-lite"/>
    </source>
</evidence>
<evidence type="ECO:0000256" key="4">
    <source>
        <dbReference type="ARBA" id="ARBA00023242"/>
    </source>
</evidence>
<evidence type="ECO:0000256" key="3">
    <source>
        <dbReference type="ARBA" id="ARBA00023163"/>
    </source>
</evidence>
<protein>
    <recommendedName>
        <fullName evidence="6">Bromodomain associated domain-containing protein</fullName>
    </recommendedName>
</protein>
<evidence type="ECO:0000256" key="1">
    <source>
        <dbReference type="ARBA" id="ARBA00004123"/>
    </source>
</evidence>
<keyword evidence="4" id="KW-0539">Nucleus</keyword>
<reference evidence="7 8" key="1">
    <citation type="submission" date="2024-03" db="EMBL/GenBank/DDBJ databases">
        <authorList>
            <person name="Brejova B."/>
        </authorList>
    </citation>
    <scope>NUCLEOTIDE SEQUENCE [LARGE SCALE GENOMIC DNA]</scope>
    <source>
        <strain evidence="7 8">CBS 14171</strain>
    </source>
</reference>
<dbReference type="CDD" id="cd00076">
    <property type="entry name" value="HFD_SF"/>
    <property type="match status" value="1"/>
</dbReference>
<gene>
    <name evidence="7" type="ORF">LODBEIA_P08080</name>
</gene>
<dbReference type="InterPro" id="IPR006565">
    <property type="entry name" value="BTP"/>
</dbReference>
<name>A0ABP0ZEI8_9ASCO</name>
<keyword evidence="2" id="KW-0805">Transcription regulation</keyword>
<evidence type="ECO:0000256" key="2">
    <source>
        <dbReference type="ARBA" id="ARBA00023015"/>
    </source>
</evidence>
<feature type="domain" description="Bromodomain associated" evidence="6">
    <location>
        <begin position="3"/>
        <end position="80"/>
    </location>
</feature>